<sequence>MTTICKRFFPNFGGDEVDEVEEVIEDTINHDKRLELEDYPSLSESTKTKIKKKKHVNKVMPSSFN</sequence>
<dbReference type="EMBL" id="CM001224">
    <property type="protein sequence ID" value="KEH20193.1"/>
    <property type="molecule type" value="Genomic_DNA"/>
</dbReference>
<keyword evidence="3" id="KW-1185">Reference proteome</keyword>
<dbReference type="EnsemblPlants" id="KEH20193">
    <property type="protein sequence ID" value="KEH20193"/>
    <property type="gene ID" value="MTR_8g069725"/>
</dbReference>
<dbReference type="AlphaFoldDB" id="A0A072TTK4"/>
<reference evidence="2" key="3">
    <citation type="submission" date="2015-04" db="UniProtKB">
        <authorList>
            <consortium name="EnsemblPlants"/>
        </authorList>
    </citation>
    <scope>IDENTIFICATION</scope>
    <source>
        <strain evidence="2">cv. Jemalong A17</strain>
    </source>
</reference>
<dbReference type="Proteomes" id="UP000002051">
    <property type="component" value="Chromosome 8"/>
</dbReference>
<evidence type="ECO:0000313" key="3">
    <source>
        <dbReference type="Proteomes" id="UP000002051"/>
    </source>
</evidence>
<evidence type="ECO:0000313" key="2">
    <source>
        <dbReference type="EnsemblPlants" id="KEH20193"/>
    </source>
</evidence>
<evidence type="ECO:0000313" key="1">
    <source>
        <dbReference type="EMBL" id="KEH20193.1"/>
    </source>
</evidence>
<gene>
    <name evidence="1" type="ordered locus">MTR_8g069725</name>
</gene>
<reference evidence="1 3" key="1">
    <citation type="journal article" date="2011" name="Nature">
        <title>The Medicago genome provides insight into the evolution of rhizobial symbioses.</title>
        <authorList>
            <person name="Young N.D."/>
            <person name="Debelle F."/>
            <person name="Oldroyd G.E."/>
            <person name="Geurts R."/>
            <person name="Cannon S.B."/>
            <person name="Udvardi M.K."/>
            <person name="Benedito V.A."/>
            <person name="Mayer K.F."/>
            <person name="Gouzy J."/>
            <person name="Schoof H."/>
            <person name="Van de Peer Y."/>
            <person name="Proost S."/>
            <person name="Cook D.R."/>
            <person name="Meyers B.C."/>
            <person name="Spannagl M."/>
            <person name="Cheung F."/>
            <person name="De Mita S."/>
            <person name="Krishnakumar V."/>
            <person name="Gundlach H."/>
            <person name="Zhou S."/>
            <person name="Mudge J."/>
            <person name="Bharti A.K."/>
            <person name="Murray J.D."/>
            <person name="Naoumkina M.A."/>
            <person name="Rosen B."/>
            <person name="Silverstein K.A."/>
            <person name="Tang H."/>
            <person name="Rombauts S."/>
            <person name="Zhao P.X."/>
            <person name="Zhou P."/>
            <person name="Barbe V."/>
            <person name="Bardou P."/>
            <person name="Bechner M."/>
            <person name="Bellec A."/>
            <person name="Berger A."/>
            <person name="Berges H."/>
            <person name="Bidwell S."/>
            <person name="Bisseling T."/>
            <person name="Choisne N."/>
            <person name="Couloux A."/>
            <person name="Denny R."/>
            <person name="Deshpande S."/>
            <person name="Dai X."/>
            <person name="Doyle J.J."/>
            <person name="Dudez A.M."/>
            <person name="Farmer A.D."/>
            <person name="Fouteau S."/>
            <person name="Franken C."/>
            <person name="Gibelin C."/>
            <person name="Gish J."/>
            <person name="Goldstein S."/>
            <person name="Gonzalez A.J."/>
            <person name="Green P.J."/>
            <person name="Hallab A."/>
            <person name="Hartog M."/>
            <person name="Hua A."/>
            <person name="Humphray S.J."/>
            <person name="Jeong D.H."/>
            <person name="Jing Y."/>
            <person name="Jocker A."/>
            <person name="Kenton S.M."/>
            <person name="Kim D.J."/>
            <person name="Klee K."/>
            <person name="Lai H."/>
            <person name="Lang C."/>
            <person name="Lin S."/>
            <person name="Macmil S.L."/>
            <person name="Magdelenat G."/>
            <person name="Matthews L."/>
            <person name="McCorrison J."/>
            <person name="Monaghan E.L."/>
            <person name="Mun J.H."/>
            <person name="Najar F.Z."/>
            <person name="Nicholson C."/>
            <person name="Noirot C."/>
            <person name="O'Bleness M."/>
            <person name="Paule C.R."/>
            <person name="Poulain J."/>
            <person name="Prion F."/>
            <person name="Qin B."/>
            <person name="Qu C."/>
            <person name="Retzel E.F."/>
            <person name="Riddle C."/>
            <person name="Sallet E."/>
            <person name="Samain S."/>
            <person name="Samson N."/>
            <person name="Sanders I."/>
            <person name="Saurat O."/>
            <person name="Scarpelli C."/>
            <person name="Schiex T."/>
            <person name="Segurens B."/>
            <person name="Severin A.J."/>
            <person name="Sherrier D.J."/>
            <person name="Shi R."/>
            <person name="Sims S."/>
            <person name="Singer S.R."/>
            <person name="Sinharoy S."/>
            <person name="Sterck L."/>
            <person name="Viollet A."/>
            <person name="Wang B.B."/>
            <person name="Wang K."/>
            <person name="Wang M."/>
            <person name="Wang X."/>
            <person name="Warfsmann J."/>
            <person name="Weissenbach J."/>
            <person name="White D.D."/>
            <person name="White J.D."/>
            <person name="Wiley G.B."/>
            <person name="Wincker P."/>
            <person name="Xing Y."/>
            <person name="Yang L."/>
            <person name="Yao Z."/>
            <person name="Ying F."/>
            <person name="Zhai J."/>
            <person name="Zhou L."/>
            <person name="Zuber A."/>
            <person name="Denarie J."/>
            <person name="Dixon R.A."/>
            <person name="May G.D."/>
            <person name="Schwartz D.C."/>
            <person name="Rogers J."/>
            <person name="Quetier F."/>
            <person name="Town C.D."/>
            <person name="Roe B.A."/>
        </authorList>
    </citation>
    <scope>NUCLEOTIDE SEQUENCE [LARGE SCALE GENOMIC DNA]</scope>
    <source>
        <strain evidence="1">A17</strain>
        <strain evidence="2 3">cv. Jemalong A17</strain>
    </source>
</reference>
<reference evidence="1 3" key="2">
    <citation type="journal article" date="2014" name="BMC Genomics">
        <title>An improved genome release (version Mt4.0) for the model legume Medicago truncatula.</title>
        <authorList>
            <person name="Tang H."/>
            <person name="Krishnakumar V."/>
            <person name="Bidwell S."/>
            <person name="Rosen B."/>
            <person name="Chan A."/>
            <person name="Zhou S."/>
            <person name="Gentzbittel L."/>
            <person name="Childs K.L."/>
            <person name="Yandell M."/>
            <person name="Gundlach H."/>
            <person name="Mayer K.F."/>
            <person name="Schwartz D.C."/>
            <person name="Town C.D."/>
        </authorList>
    </citation>
    <scope>GENOME REANNOTATION</scope>
    <source>
        <strain evidence="1">A17</strain>
        <strain evidence="2 3">cv. Jemalong A17</strain>
    </source>
</reference>
<proteinExistence type="predicted"/>
<name>A0A072TTK4_MEDTR</name>
<protein>
    <submittedName>
        <fullName evidence="1 2">Uncharacterized protein</fullName>
    </submittedName>
</protein>
<accession>A0A072TTK4</accession>
<dbReference type="HOGENOM" id="CLU_2853155_0_0_1"/>
<organism evidence="1 3">
    <name type="scientific">Medicago truncatula</name>
    <name type="common">Barrel medic</name>
    <name type="synonym">Medicago tribuloides</name>
    <dbReference type="NCBI Taxonomy" id="3880"/>
    <lineage>
        <taxon>Eukaryota</taxon>
        <taxon>Viridiplantae</taxon>
        <taxon>Streptophyta</taxon>
        <taxon>Embryophyta</taxon>
        <taxon>Tracheophyta</taxon>
        <taxon>Spermatophyta</taxon>
        <taxon>Magnoliopsida</taxon>
        <taxon>eudicotyledons</taxon>
        <taxon>Gunneridae</taxon>
        <taxon>Pentapetalae</taxon>
        <taxon>rosids</taxon>
        <taxon>fabids</taxon>
        <taxon>Fabales</taxon>
        <taxon>Fabaceae</taxon>
        <taxon>Papilionoideae</taxon>
        <taxon>50 kb inversion clade</taxon>
        <taxon>NPAAA clade</taxon>
        <taxon>Hologalegina</taxon>
        <taxon>IRL clade</taxon>
        <taxon>Trifolieae</taxon>
        <taxon>Medicago</taxon>
    </lineage>
</organism>